<keyword evidence="11" id="KW-0966">Cell projection</keyword>
<evidence type="ECO:0000256" key="2">
    <source>
        <dbReference type="ARBA" id="ARBA00009772"/>
    </source>
</evidence>
<proteinExistence type="inferred from homology"/>
<dbReference type="GO" id="GO:0005886">
    <property type="term" value="C:plasma membrane"/>
    <property type="evidence" value="ECO:0007669"/>
    <property type="project" value="UniProtKB-SubCell"/>
</dbReference>
<sequence length="257" mass="28754">MDFITQFPTLLLIFMRVVSFFVVVPIFSHRSVPAMFKIGLAFFLSLTILYTIDVEPLEIDSTYFLLLFKEIITGLAIGLIAYIILSAIQMAGGFIDFQMGFSMANIIDPQTGAQSPIMGQYLYLFSLLFLLSVNGHHLIIDGIFHSYQFIPMDKQLLAFGHENTMEMILKSFGAMFAIAFQMSIPVVGSLFLIDVALGIVARTVPQMNIFVVGFPVKILVSFLMLVIVIGPMIFAVKNLFELLLYSMRDLMTVLGQS</sequence>
<keyword evidence="8 10" id="KW-0975">Bacterial flagellum</keyword>
<dbReference type="NCBIfam" id="TIGR01400">
    <property type="entry name" value="fliR"/>
    <property type="match status" value="1"/>
</dbReference>
<evidence type="ECO:0000313" key="11">
    <source>
        <dbReference type="EMBL" id="MCU9612089.1"/>
    </source>
</evidence>
<feature type="transmembrane region" description="Helical" evidence="10">
    <location>
        <begin position="209"/>
        <end position="234"/>
    </location>
</feature>
<dbReference type="InterPro" id="IPR002010">
    <property type="entry name" value="T3SS_IM_R"/>
</dbReference>
<evidence type="ECO:0000256" key="3">
    <source>
        <dbReference type="ARBA" id="ARBA00021717"/>
    </source>
</evidence>
<feature type="transmembrane region" description="Helical" evidence="10">
    <location>
        <begin position="172"/>
        <end position="197"/>
    </location>
</feature>
<keyword evidence="12" id="KW-1185">Reference proteome</keyword>
<reference evidence="11" key="1">
    <citation type="submission" date="2022-10" db="EMBL/GenBank/DDBJ databases">
        <title>Description of Fervidibacillus gen. nov. in the family Fervidibacillaceae fam. nov. with two species, Fervidibacillus albus sp. nov., and Fervidibacillus halotolerans sp. nov., isolated from tidal flat sediments.</title>
        <authorList>
            <person name="Kwon K.K."/>
            <person name="Yang S.-H."/>
        </authorList>
    </citation>
    <scope>NUCLEOTIDE SEQUENCE</scope>
    <source>
        <strain evidence="11">JCM 19140</strain>
    </source>
</reference>
<keyword evidence="11" id="KW-0969">Cilium</keyword>
<accession>A0AAE3IST7</accession>
<keyword evidence="4 10" id="KW-1003">Cell membrane</keyword>
<keyword evidence="6 10" id="KW-1133">Transmembrane helix</keyword>
<dbReference type="GO" id="GO:0044780">
    <property type="term" value="P:bacterial-type flagellum assembly"/>
    <property type="evidence" value="ECO:0007669"/>
    <property type="project" value="UniProtKB-UniRule"/>
</dbReference>
<dbReference type="PANTHER" id="PTHR30065">
    <property type="entry name" value="FLAGELLAR BIOSYNTHETIC PROTEIN FLIR"/>
    <property type="match status" value="1"/>
</dbReference>
<dbReference type="RefSeq" id="WP_263071223.1">
    <property type="nucleotide sequence ID" value="NZ_JAOUSF010000001.1"/>
</dbReference>
<keyword evidence="11" id="KW-0282">Flagellum</keyword>
<evidence type="ECO:0000256" key="9">
    <source>
        <dbReference type="NCBIfam" id="TIGR01400"/>
    </source>
</evidence>
<evidence type="ECO:0000256" key="10">
    <source>
        <dbReference type="RuleBase" id="RU362071"/>
    </source>
</evidence>
<dbReference type="GO" id="GO:0009425">
    <property type="term" value="C:bacterial-type flagellum basal body"/>
    <property type="evidence" value="ECO:0007669"/>
    <property type="project" value="UniProtKB-SubCell"/>
</dbReference>
<dbReference type="EMBL" id="JAOUSF010000001">
    <property type="protein sequence ID" value="MCU9612089.1"/>
    <property type="molecule type" value="Genomic_DNA"/>
</dbReference>
<dbReference type="PRINTS" id="PR00953">
    <property type="entry name" value="TYPE3IMRPROT"/>
</dbReference>
<dbReference type="Pfam" id="PF01311">
    <property type="entry name" value="Bac_export_1"/>
    <property type="match status" value="1"/>
</dbReference>
<gene>
    <name evidence="11" type="primary">fliR</name>
    <name evidence="11" type="ORF">OEV98_00770</name>
</gene>
<dbReference type="InterPro" id="IPR006303">
    <property type="entry name" value="FliR"/>
</dbReference>
<feature type="transmembrane region" description="Helical" evidence="10">
    <location>
        <begin position="121"/>
        <end position="140"/>
    </location>
</feature>
<evidence type="ECO:0000313" key="12">
    <source>
        <dbReference type="Proteomes" id="UP001209318"/>
    </source>
</evidence>
<dbReference type="PANTHER" id="PTHR30065:SF1">
    <property type="entry name" value="SURFACE PRESENTATION OF ANTIGENS PROTEIN SPAR"/>
    <property type="match status" value="1"/>
</dbReference>
<evidence type="ECO:0000256" key="7">
    <source>
        <dbReference type="ARBA" id="ARBA00023136"/>
    </source>
</evidence>
<comment type="subcellular location">
    <subcellularLocation>
        <location evidence="10">Cell membrane</location>
        <topology evidence="10">Multi-pass membrane protein</topology>
    </subcellularLocation>
    <subcellularLocation>
        <location evidence="10">Bacterial flagellum basal body</location>
    </subcellularLocation>
</comment>
<organism evidence="11 12">
    <name type="scientific">Perspicuibacillus lycopersici</name>
    <dbReference type="NCBI Taxonomy" id="1325689"/>
    <lineage>
        <taxon>Bacteria</taxon>
        <taxon>Bacillati</taxon>
        <taxon>Bacillota</taxon>
        <taxon>Bacilli</taxon>
        <taxon>Bacillales</taxon>
        <taxon>Bacillaceae</taxon>
        <taxon>Perspicuibacillus</taxon>
    </lineage>
</organism>
<evidence type="ECO:0000256" key="6">
    <source>
        <dbReference type="ARBA" id="ARBA00022989"/>
    </source>
</evidence>
<dbReference type="Proteomes" id="UP001209318">
    <property type="component" value="Unassembled WGS sequence"/>
</dbReference>
<keyword evidence="5 10" id="KW-0812">Transmembrane</keyword>
<feature type="transmembrane region" description="Helical" evidence="10">
    <location>
        <begin position="34"/>
        <end position="52"/>
    </location>
</feature>
<comment type="function">
    <text evidence="1 10">Role in flagellar biosynthesis.</text>
</comment>
<feature type="transmembrane region" description="Helical" evidence="10">
    <location>
        <begin position="72"/>
        <end position="95"/>
    </location>
</feature>
<keyword evidence="7 10" id="KW-0472">Membrane</keyword>
<comment type="similarity">
    <text evidence="2 10">Belongs to the FliR/MopE/SpaR family.</text>
</comment>
<dbReference type="GO" id="GO:0006605">
    <property type="term" value="P:protein targeting"/>
    <property type="evidence" value="ECO:0007669"/>
    <property type="project" value="UniProtKB-UniRule"/>
</dbReference>
<feature type="transmembrane region" description="Helical" evidence="10">
    <location>
        <begin position="6"/>
        <end position="27"/>
    </location>
</feature>
<dbReference type="AlphaFoldDB" id="A0AAE3IST7"/>
<protein>
    <recommendedName>
        <fullName evidence="3 9">Flagellar biosynthetic protein FliR</fullName>
    </recommendedName>
</protein>
<evidence type="ECO:0000256" key="8">
    <source>
        <dbReference type="ARBA" id="ARBA00023143"/>
    </source>
</evidence>
<name>A0AAE3IST7_9BACI</name>
<evidence type="ECO:0000256" key="5">
    <source>
        <dbReference type="ARBA" id="ARBA00022692"/>
    </source>
</evidence>
<evidence type="ECO:0000256" key="4">
    <source>
        <dbReference type="ARBA" id="ARBA00022475"/>
    </source>
</evidence>
<evidence type="ECO:0000256" key="1">
    <source>
        <dbReference type="ARBA" id="ARBA00002578"/>
    </source>
</evidence>
<comment type="caution">
    <text evidence="11">The sequence shown here is derived from an EMBL/GenBank/DDBJ whole genome shotgun (WGS) entry which is preliminary data.</text>
</comment>